<dbReference type="PANTHER" id="PTHR43108:SF6">
    <property type="entry name" value="N-SULPHOGLUCOSAMINE SULPHOHYDROLASE"/>
    <property type="match status" value="1"/>
</dbReference>
<keyword evidence="2" id="KW-0378">Hydrolase</keyword>
<gene>
    <name evidence="2" type="ORF">V22_29720</name>
</gene>
<reference evidence="2 3" key="1">
    <citation type="submission" date="2019-02" db="EMBL/GenBank/DDBJ databases">
        <title>Deep-cultivation of Planctomycetes and their phenomic and genomic characterization uncovers novel biology.</title>
        <authorList>
            <person name="Wiegand S."/>
            <person name="Jogler M."/>
            <person name="Boedeker C."/>
            <person name="Pinto D."/>
            <person name="Vollmers J."/>
            <person name="Rivas-Marin E."/>
            <person name="Kohn T."/>
            <person name="Peeters S.H."/>
            <person name="Heuer A."/>
            <person name="Rast P."/>
            <person name="Oberbeckmann S."/>
            <person name="Bunk B."/>
            <person name="Jeske O."/>
            <person name="Meyerdierks A."/>
            <person name="Storesund J.E."/>
            <person name="Kallscheuer N."/>
            <person name="Luecker S."/>
            <person name="Lage O.M."/>
            <person name="Pohl T."/>
            <person name="Merkel B.J."/>
            <person name="Hornburger P."/>
            <person name="Mueller R.-W."/>
            <person name="Bruemmer F."/>
            <person name="Labrenz M."/>
            <person name="Spormann A.M."/>
            <person name="Op den Camp H."/>
            <person name="Overmann J."/>
            <person name="Amann R."/>
            <person name="Jetten M.S.M."/>
            <person name="Mascher T."/>
            <person name="Medema M.H."/>
            <person name="Devos D.P."/>
            <person name="Kaster A.-K."/>
            <person name="Ovreas L."/>
            <person name="Rohde M."/>
            <person name="Galperin M.Y."/>
            <person name="Jogler C."/>
        </authorList>
    </citation>
    <scope>NUCLEOTIDE SEQUENCE [LARGE SCALE GENOMIC DNA]</scope>
    <source>
        <strain evidence="2 3">V22</strain>
    </source>
</reference>
<protein>
    <submittedName>
        <fullName evidence="2">Arylsulfatase</fullName>
        <ecNumber evidence="2">3.1.6.1</ecNumber>
    </submittedName>
</protein>
<dbReference type="Pfam" id="PF00884">
    <property type="entry name" value="Sulfatase"/>
    <property type="match status" value="1"/>
</dbReference>
<evidence type="ECO:0000313" key="3">
    <source>
        <dbReference type="Proteomes" id="UP000319976"/>
    </source>
</evidence>
<evidence type="ECO:0000259" key="1">
    <source>
        <dbReference type="Pfam" id="PF00884"/>
    </source>
</evidence>
<evidence type="ECO:0000313" key="2">
    <source>
        <dbReference type="EMBL" id="QDT65712.1"/>
    </source>
</evidence>
<dbReference type="InterPro" id="IPR017850">
    <property type="entry name" value="Alkaline_phosphatase_core_sf"/>
</dbReference>
<dbReference type="EC" id="3.1.6.1" evidence="2"/>
<name>A0A517TBF9_9PLAN</name>
<sequence length="460" mass="53092">MPRYALLLLFLLLGSDVLAAERPNIIFFLSDDQRNDFLGCAGHPYLQTPTIDRLASEGVRFENMFVTTSICAASRATILTGLVERTHGYTFGKGLQIPEQFCETSYPAELKKSGYRTGFYGKFGVTVPKGAKELMFDEYEDVFRNPYWKKQADGSRRHVTDIIADRAIEFVGSQPTDQPFCLSISFNAAHAEDRDKDDHYPWPPTADDLYTDIEFPPPALSDPEIYDAHPQFLKDSLNRERFFWRWDTPEKWQKNVRAYYRLLSGMDAAIGRVLNSLDEQGFAENTIVIFTGDNGYYQGSRGFAGKWSHYEESLRVPLVIYDPRLPKEKRGRVIAEQALNLDLAPTILDYVGVEVPKHYQGHSLKALVNQEETSEWPSDFFCEHLMVHEKLPKWEGVHGQRYKYARYFDQSPPFEYLHDLEEDPQELRNLVSDPTYSSVLTELRARTDEMKHRYEAARVE</sequence>
<organism evidence="2 3">
    <name type="scientific">Calycomorphotria hydatis</name>
    <dbReference type="NCBI Taxonomy" id="2528027"/>
    <lineage>
        <taxon>Bacteria</taxon>
        <taxon>Pseudomonadati</taxon>
        <taxon>Planctomycetota</taxon>
        <taxon>Planctomycetia</taxon>
        <taxon>Planctomycetales</taxon>
        <taxon>Planctomycetaceae</taxon>
        <taxon>Calycomorphotria</taxon>
    </lineage>
</organism>
<dbReference type="Proteomes" id="UP000319976">
    <property type="component" value="Chromosome"/>
</dbReference>
<accession>A0A517TBF9</accession>
<feature type="domain" description="Sulfatase N-terminal" evidence="1">
    <location>
        <begin position="23"/>
        <end position="353"/>
    </location>
</feature>
<dbReference type="PANTHER" id="PTHR43108">
    <property type="entry name" value="N-ACETYLGLUCOSAMINE-6-SULFATASE FAMILY MEMBER"/>
    <property type="match status" value="1"/>
</dbReference>
<proteinExistence type="predicted"/>
<dbReference type="SUPFAM" id="SSF53649">
    <property type="entry name" value="Alkaline phosphatase-like"/>
    <property type="match status" value="1"/>
</dbReference>
<dbReference type="Gene3D" id="3.40.720.10">
    <property type="entry name" value="Alkaline Phosphatase, subunit A"/>
    <property type="match status" value="1"/>
</dbReference>
<dbReference type="KEGG" id="chya:V22_29720"/>
<dbReference type="InterPro" id="IPR000917">
    <property type="entry name" value="Sulfatase_N"/>
</dbReference>
<dbReference type="AlphaFoldDB" id="A0A517TBF9"/>
<dbReference type="OrthoDB" id="237120at2"/>
<dbReference type="EMBL" id="CP036316">
    <property type="protein sequence ID" value="QDT65712.1"/>
    <property type="molecule type" value="Genomic_DNA"/>
</dbReference>
<dbReference type="RefSeq" id="WP_145264097.1">
    <property type="nucleotide sequence ID" value="NZ_CP036316.1"/>
</dbReference>
<dbReference type="GO" id="GO:0004065">
    <property type="term" value="F:arylsulfatase activity"/>
    <property type="evidence" value="ECO:0007669"/>
    <property type="project" value="UniProtKB-EC"/>
</dbReference>
<dbReference type="CDD" id="cd16031">
    <property type="entry name" value="G6S_like"/>
    <property type="match status" value="1"/>
</dbReference>
<keyword evidence="3" id="KW-1185">Reference proteome</keyword>